<feature type="compositionally biased region" description="Basic and acidic residues" evidence="1">
    <location>
        <begin position="70"/>
        <end position="79"/>
    </location>
</feature>
<evidence type="ECO:0000313" key="3">
    <source>
        <dbReference type="Proteomes" id="UP000269721"/>
    </source>
</evidence>
<gene>
    <name evidence="2" type="ORF">BDK51DRAFT_27312</name>
</gene>
<keyword evidence="3" id="KW-1185">Reference proteome</keyword>
<evidence type="ECO:0000313" key="2">
    <source>
        <dbReference type="EMBL" id="RKO85198.1"/>
    </source>
</evidence>
<feature type="compositionally biased region" description="Polar residues" evidence="1">
    <location>
        <begin position="47"/>
        <end position="61"/>
    </location>
</feature>
<protein>
    <submittedName>
        <fullName evidence="2">Uncharacterized protein</fullName>
    </submittedName>
</protein>
<evidence type="ECO:0000256" key="1">
    <source>
        <dbReference type="SAM" id="MobiDB-lite"/>
    </source>
</evidence>
<dbReference type="Proteomes" id="UP000269721">
    <property type="component" value="Unassembled WGS sequence"/>
</dbReference>
<sequence length="343" mass="38017">MFGCASDCDADWRDDVRNQICLGLQRRQLPKISTTLDLLDSPTWQSNAQTVRCRQPGSPSRRSSKYTPKGRSEGHERQTEAVTTQRTTTPSATYHQHRYQLGLQTSRSTKSQSCFLSLSPSPCVGRSSTLVANCGNGELIVRRAGARPAATERQMGNAEADIEDGLDLSPRALLFRSHLFSSLALHPESPSPARVEVRVERGLEVNHSIGGKTKKKITLCGITRQLGNDPTDCRPTPSKGKRSIGQPKRHHDNGVWKREDMEEPLAFWVSSNPPSPPTPPEGMNSRAWGPAPPTACLQHVKLIPEVHIRFDSTGQFGLRMKYDVLNDPLPKSLGREVPFMRVL</sequence>
<feature type="compositionally biased region" description="Basic residues" evidence="1">
    <location>
        <begin position="239"/>
        <end position="251"/>
    </location>
</feature>
<accession>A0A4P9W300</accession>
<feature type="region of interest" description="Disordered" evidence="1">
    <location>
        <begin position="228"/>
        <end position="255"/>
    </location>
</feature>
<feature type="compositionally biased region" description="Low complexity" evidence="1">
    <location>
        <begin position="80"/>
        <end position="89"/>
    </location>
</feature>
<dbReference type="AlphaFoldDB" id="A0A4P9W300"/>
<name>A0A4P9W300_9FUNG</name>
<proteinExistence type="predicted"/>
<organism evidence="2 3">
    <name type="scientific">Blyttiomyces helicus</name>
    <dbReference type="NCBI Taxonomy" id="388810"/>
    <lineage>
        <taxon>Eukaryota</taxon>
        <taxon>Fungi</taxon>
        <taxon>Fungi incertae sedis</taxon>
        <taxon>Chytridiomycota</taxon>
        <taxon>Chytridiomycota incertae sedis</taxon>
        <taxon>Chytridiomycetes</taxon>
        <taxon>Chytridiomycetes incertae sedis</taxon>
        <taxon>Blyttiomyces</taxon>
    </lineage>
</organism>
<reference evidence="3" key="1">
    <citation type="journal article" date="2018" name="Nat. Microbiol.">
        <title>Leveraging single-cell genomics to expand the fungal tree of life.</title>
        <authorList>
            <person name="Ahrendt S.R."/>
            <person name="Quandt C.A."/>
            <person name="Ciobanu D."/>
            <person name="Clum A."/>
            <person name="Salamov A."/>
            <person name="Andreopoulos B."/>
            <person name="Cheng J.F."/>
            <person name="Woyke T."/>
            <person name="Pelin A."/>
            <person name="Henrissat B."/>
            <person name="Reynolds N.K."/>
            <person name="Benny G.L."/>
            <person name="Smith M.E."/>
            <person name="James T.Y."/>
            <person name="Grigoriev I.V."/>
        </authorList>
    </citation>
    <scope>NUCLEOTIDE SEQUENCE [LARGE SCALE GENOMIC DNA]</scope>
</reference>
<dbReference type="EMBL" id="KZ999312">
    <property type="protein sequence ID" value="RKO85198.1"/>
    <property type="molecule type" value="Genomic_DNA"/>
</dbReference>
<feature type="region of interest" description="Disordered" evidence="1">
    <location>
        <begin position="47"/>
        <end position="95"/>
    </location>
</feature>